<dbReference type="InterPro" id="IPR011008">
    <property type="entry name" value="Dimeric_a/b-barrel"/>
</dbReference>
<dbReference type="InterPro" id="IPR009799">
    <property type="entry name" value="EthD_dom"/>
</dbReference>
<feature type="domain" description="EthD" evidence="2">
    <location>
        <begin position="14"/>
        <end position="111"/>
    </location>
</feature>
<name>A0ABR4CC88_9HELO</name>
<dbReference type="EMBL" id="JAZHXI010000010">
    <property type="protein sequence ID" value="KAL2067548.1"/>
    <property type="molecule type" value="Genomic_DNA"/>
</dbReference>
<evidence type="ECO:0000313" key="3">
    <source>
        <dbReference type="EMBL" id="KAL2067548.1"/>
    </source>
</evidence>
<gene>
    <name evidence="3" type="ORF">VTL71DRAFT_1973</name>
</gene>
<dbReference type="SUPFAM" id="SSF54909">
    <property type="entry name" value="Dimeric alpha+beta barrel"/>
    <property type="match status" value="1"/>
</dbReference>
<evidence type="ECO:0000313" key="4">
    <source>
        <dbReference type="Proteomes" id="UP001595075"/>
    </source>
</evidence>
<comment type="caution">
    <text evidence="3">The sequence shown here is derived from an EMBL/GenBank/DDBJ whole genome shotgun (WGS) entry which is preliminary data.</text>
</comment>
<accession>A0ABR4CC88</accession>
<organism evidence="3 4">
    <name type="scientific">Oculimacula yallundae</name>
    <dbReference type="NCBI Taxonomy" id="86028"/>
    <lineage>
        <taxon>Eukaryota</taxon>
        <taxon>Fungi</taxon>
        <taxon>Dikarya</taxon>
        <taxon>Ascomycota</taxon>
        <taxon>Pezizomycotina</taxon>
        <taxon>Leotiomycetes</taxon>
        <taxon>Helotiales</taxon>
        <taxon>Ploettnerulaceae</taxon>
        <taxon>Oculimacula</taxon>
    </lineage>
</organism>
<protein>
    <recommendedName>
        <fullName evidence="2">EthD domain-containing protein</fullName>
    </recommendedName>
</protein>
<reference evidence="3 4" key="1">
    <citation type="journal article" date="2024" name="Commun. Biol.">
        <title>Comparative genomic analysis of thermophilic fungi reveals convergent evolutionary adaptations and gene losses.</title>
        <authorList>
            <person name="Steindorff A.S."/>
            <person name="Aguilar-Pontes M.V."/>
            <person name="Robinson A.J."/>
            <person name="Andreopoulos B."/>
            <person name="LaButti K."/>
            <person name="Kuo A."/>
            <person name="Mondo S."/>
            <person name="Riley R."/>
            <person name="Otillar R."/>
            <person name="Haridas S."/>
            <person name="Lipzen A."/>
            <person name="Grimwood J."/>
            <person name="Schmutz J."/>
            <person name="Clum A."/>
            <person name="Reid I.D."/>
            <person name="Moisan M.C."/>
            <person name="Butler G."/>
            <person name="Nguyen T.T.M."/>
            <person name="Dewar K."/>
            <person name="Conant G."/>
            <person name="Drula E."/>
            <person name="Henrissat B."/>
            <person name="Hansel C."/>
            <person name="Singer S."/>
            <person name="Hutchinson M.I."/>
            <person name="de Vries R.P."/>
            <person name="Natvig D.O."/>
            <person name="Powell A.J."/>
            <person name="Tsang A."/>
            <person name="Grigoriev I.V."/>
        </authorList>
    </citation>
    <scope>NUCLEOTIDE SEQUENCE [LARGE SCALE GENOMIC DNA]</scope>
    <source>
        <strain evidence="3 4">CBS 494.80</strain>
    </source>
</reference>
<keyword evidence="4" id="KW-1185">Reference proteome</keyword>
<evidence type="ECO:0000256" key="1">
    <source>
        <dbReference type="ARBA" id="ARBA00005986"/>
    </source>
</evidence>
<dbReference type="Gene3D" id="3.30.70.100">
    <property type="match status" value="1"/>
</dbReference>
<comment type="similarity">
    <text evidence="1">Belongs to the tpcK family.</text>
</comment>
<dbReference type="Pfam" id="PF07110">
    <property type="entry name" value="EthD"/>
    <property type="match status" value="1"/>
</dbReference>
<sequence length="167" mass="18551">MDVKTMDQGLLTRHPSLTPEQFSSHWYNKHAPLVVPMFLYLGVQHYEQIHGPFTVQESTSSSQFPIPDTQTFDGVVALPPAPLSGTLPAGTPAWVQAYYDEVVKVDEKRFLVSEALEHIVRVPPGSVKGIKKVVIEGGEVKIDVPEGVWEVWRGFEGRGKEEGKEGK</sequence>
<evidence type="ECO:0000259" key="2">
    <source>
        <dbReference type="Pfam" id="PF07110"/>
    </source>
</evidence>
<proteinExistence type="inferred from homology"/>
<dbReference type="Proteomes" id="UP001595075">
    <property type="component" value="Unassembled WGS sequence"/>
</dbReference>